<evidence type="ECO:0000259" key="10">
    <source>
        <dbReference type="Pfam" id="PF02782"/>
    </source>
</evidence>
<dbReference type="PROSITE" id="PS00933">
    <property type="entry name" value="FGGY_KINASES_1"/>
    <property type="match status" value="1"/>
</dbReference>
<dbReference type="Gene3D" id="3.30.420.40">
    <property type="match status" value="2"/>
</dbReference>
<sequence length="498" mass="55554">MSMKKEKYILSIDQSTSGTKALLVNSKGQIIHKCSMSHTQYYPKTGWVEHDPVEIYENVKTLFKDMVQTTAIPENELAVLAITNQRETVVVWDKETGNPVYNAIVWQCRRTSDSCEELKKQGYETMIQTKTGLKVDPYFSASKVKWMMDHVNGVKDRAKQGKLLLGTIDSWLIWKLTGGKVHATDFTNASRTLLFNIHTLQWDDELIELFDIPKEMLPRVRDSNAIYGVTEDPTLPFSKLPISGVIGDSQGALFGQKCFEPGMAKATYGTGTSVLMQTGEMVEGTNGLVTSIAWGLSGKVSFALEGIINSTGDTIKWLKDQLELIDNIGEAELLASSLSNNEGVYLVPAFVGLGAPYWKPYSRAAIMGMSRSTGKRHIVRAALESIAYQVKDVIELMQSESNIRIKIVRVDGGATSNRFLMQYQADMLDIDVIASKIVELSSMGSIYLAGLGIGIWKTTDEIYDLNQENELYQPLITNDVRDKYYQGWRQSVNSVLVC</sequence>
<protein>
    <recommendedName>
        <fullName evidence="7">ATP:glycerol 3-phosphotransferase</fullName>
    </recommendedName>
</protein>
<dbReference type="PANTHER" id="PTHR10196:SF69">
    <property type="entry name" value="GLYCEROL KINASE"/>
    <property type="match status" value="1"/>
</dbReference>
<dbReference type="InterPro" id="IPR018484">
    <property type="entry name" value="FGGY_N"/>
</dbReference>
<feature type="domain" description="Carbohydrate kinase FGGY C-terminal" evidence="10">
    <location>
        <begin position="265"/>
        <end position="451"/>
    </location>
</feature>
<keyword evidence="6" id="KW-0067">ATP-binding</keyword>
<reference evidence="12" key="2">
    <citation type="submission" date="2020-08" db="EMBL/GenBank/DDBJ databases">
        <title>The Agave Microbiome: Exploring the role of microbial communities in plant adaptations to desert environments.</title>
        <authorList>
            <person name="Partida-Martinez L.P."/>
        </authorList>
    </citation>
    <scope>NUCLEOTIDE SEQUENCE [LARGE SCALE GENOMIC DNA]</scope>
    <source>
        <strain evidence="12">AT2.8</strain>
    </source>
</reference>
<dbReference type="EMBL" id="JACCBX010000002">
    <property type="protein sequence ID" value="NYE04393.1"/>
    <property type="molecule type" value="Genomic_DNA"/>
</dbReference>
<evidence type="ECO:0000259" key="9">
    <source>
        <dbReference type="Pfam" id="PF00370"/>
    </source>
</evidence>
<gene>
    <name evidence="11" type="ORF">F4694_001137</name>
</gene>
<proteinExistence type="inferred from homology"/>
<dbReference type="InterPro" id="IPR018485">
    <property type="entry name" value="FGGY_C"/>
</dbReference>
<comment type="similarity">
    <text evidence="1 8">Belongs to the FGGY kinase family.</text>
</comment>
<feature type="domain" description="Carbohydrate kinase FGGY N-terminal" evidence="9">
    <location>
        <begin position="8"/>
        <end position="255"/>
    </location>
</feature>
<dbReference type="GO" id="GO:0005524">
    <property type="term" value="F:ATP binding"/>
    <property type="evidence" value="ECO:0007669"/>
    <property type="project" value="UniProtKB-KW"/>
</dbReference>
<organism evidence="11 12">
    <name type="scientific">Neobacillus niacini</name>
    <dbReference type="NCBI Taxonomy" id="86668"/>
    <lineage>
        <taxon>Bacteria</taxon>
        <taxon>Bacillati</taxon>
        <taxon>Bacillota</taxon>
        <taxon>Bacilli</taxon>
        <taxon>Bacillales</taxon>
        <taxon>Bacillaceae</taxon>
        <taxon>Neobacillus</taxon>
    </lineage>
</organism>
<dbReference type="Proteomes" id="UP000548423">
    <property type="component" value="Unassembled WGS sequence"/>
</dbReference>
<dbReference type="NCBIfam" id="NF000756">
    <property type="entry name" value="PRK00047.1"/>
    <property type="match status" value="1"/>
</dbReference>
<dbReference type="AlphaFoldDB" id="A0A852T6X0"/>
<accession>A0A852T6X0</accession>
<dbReference type="PANTHER" id="PTHR10196">
    <property type="entry name" value="SUGAR KINASE"/>
    <property type="match status" value="1"/>
</dbReference>
<comment type="caution">
    <text evidence="11">The sequence shown here is derived from an EMBL/GenBank/DDBJ whole genome shotgun (WGS) entry which is preliminary data.</text>
</comment>
<dbReference type="InterPro" id="IPR043129">
    <property type="entry name" value="ATPase_NBD"/>
</dbReference>
<evidence type="ECO:0000256" key="6">
    <source>
        <dbReference type="ARBA" id="ARBA00022840"/>
    </source>
</evidence>
<keyword evidence="5" id="KW-0319">Glycerol metabolism</keyword>
<evidence type="ECO:0000313" key="12">
    <source>
        <dbReference type="Proteomes" id="UP000548423"/>
    </source>
</evidence>
<dbReference type="CDD" id="cd07769">
    <property type="entry name" value="ASKHA_NBD_FGGY_GK"/>
    <property type="match status" value="1"/>
</dbReference>
<keyword evidence="4 8" id="KW-0418">Kinase</keyword>
<evidence type="ECO:0000256" key="5">
    <source>
        <dbReference type="ARBA" id="ARBA00022798"/>
    </source>
</evidence>
<dbReference type="NCBIfam" id="TIGR01311">
    <property type="entry name" value="glycerol_kin"/>
    <property type="match status" value="1"/>
</dbReference>
<evidence type="ECO:0000313" key="11">
    <source>
        <dbReference type="EMBL" id="NYE04393.1"/>
    </source>
</evidence>
<dbReference type="SUPFAM" id="SSF53067">
    <property type="entry name" value="Actin-like ATPase domain"/>
    <property type="match status" value="2"/>
</dbReference>
<dbReference type="InterPro" id="IPR000577">
    <property type="entry name" value="Carb_kinase_FGGY"/>
</dbReference>
<dbReference type="PROSITE" id="PS00445">
    <property type="entry name" value="FGGY_KINASES_2"/>
    <property type="match status" value="1"/>
</dbReference>
<dbReference type="Pfam" id="PF00370">
    <property type="entry name" value="FGGY_N"/>
    <property type="match status" value="1"/>
</dbReference>
<dbReference type="InterPro" id="IPR018483">
    <property type="entry name" value="Carb_kinase_FGGY_CS"/>
</dbReference>
<evidence type="ECO:0000256" key="8">
    <source>
        <dbReference type="RuleBase" id="RU003733"/>
    </source>
</evidence>
<evidence type="ECO:0000256" key="2">
    <source>
        <dbReference type="ARBA" id="ARBA00022679"/>
    </source>
</evidence>
<keyword evidence="3" id="KW-0547">Nucleotide-binding</keyword>
<evidence type="ECO:0000256" key="7">
    <source>
        <dbReference type="ARBA" id="ARBA00043149"/>
    </source>
</evidence>
<dbReference type="GO" id="GO:0004370">
    <property type="term" value="F:glycerol kinase activity"/>
    <property type="evidence" value="ECO:0007669"/>
    <property type="project" value="InterPro"/>
</dbReference>
<name>A0A852T6X0_9BACI</name>
<dbReference type="GO" id="GO:0019563">
    <property type="term" value="P:glycerol catabolic process"/>
    <property type="evidence" value="ECO:0007669"/>
    <property type="project" value="TreeGrafter"/>
</dbReference>
<dbReference type="Pfam" id="PF02782">
    <property type="entry name" value="FGGY_C"/>
    <property type="match status" value="1"/>
</dbReference>
<evidence type="ECO:0000256" key="4">
    <source>
        <dbReference type="ARBA" id="ARBA00022777"/>
    </source>
</evidence>
<reference evidence="12" key="1">
    <citation type="submission" date="2020-07" db="EMBL/GenBank/DDBJ databases">
        <authorList>
            <person name="Partida-Martinez L."/>
            <person name="Huntemann M."/>
            <person name="Clum A."/>
            <person name="Wang J."/>
            <person name="Palaniappan K."/>
            <person name="Ritter S."/>
            <person name="Chen I.-M."/>
            <person name="Stamatis D."/>
            <person name="Reddy T."/>
            <person name="O'Malley R."/>
            <person name="Daum C."/>
            <person name="Shapiro N."/>
            <person name="Ivanova N."/>
            <person name="Kyrpides N."/>
            <person name="Woyke T."/>
        </authorList>
    </citation>
    <scope>NUCLEOTIDE SEQUENCE [LARGE SCALE GENOMIC DNA]</scope>
    <source>
        <strain evidence="12">AT2.8</strain>
    </source>
</reference>
<evidence type="ECO:0000256" key="3">
    <source>
        <dbReference type="ARBA" id="ARBA00022741"/>
    </source>
</evidence>
<dbReference type="GO" id="GO:0006072">
    <property type="term" value="P:glycerol-3-phosphate metabolic process"/>
    <property type="evidence" value="ECO:0007669"/>
    <property type="project" value="InterPro"/>
</dbReference>
<dbReference type="InterPro" id="IPR005999">
    <property type="entry name" value="Glycerol_kin"/>
</dbReference>
<dbReference type="FunFam" id="3.30.420.40:FF:000008">
    <property type="entry name" value="Glycerol kinase"/>
    <property type="match status" value="1"/>
</dbReference>
<dbReference type="GO" id="GO:0005829">
    <property type="term" value="C:cytosol"/>
    <property type="evidence" value="ECO:0007669"/>
    <property type="project" value="TreeGrafter"/>
</dbReference>
<keyword evidence="2 8" id="KW-0808">Transferase</keyword>
<dbReference type="PIRSF" id="PIRSF000538">
    <property type="entry name" value="GlpK"/>
    <property type="match status" value="1"/>
</dbReference>
<evidence type="ECO:0000256" key="1">
    <source>
        <dbReference type="ARBA" id="ARBA00009156"/>
    </source>
</evidence>